<dbReference type="Proteomes" id="UP001210126">
    <property type="component" value="Unassembled WGS sequence"/>
</dbReference>
<evidence type="ECO:0008006" key="3">
    <source>
        <dbReference type="Google" id="ProtNLM"/>
    </source>
</evidence>
<gene>
    <name evidence="1" type="ORF">PN599_05680</name>
</gene>
<evidence type="ECO:0000313" key="2">
    <source>
        <dbReference type="Proteomes" id="UP001210126"/>
    </source>
</evidence>
<dbReference type="AlphaFoldDB" id="A0AB35JA91"/>
<organism evidence="1 2">
    <name type="scientific">Parabacteroides distasonis</name>
    <dbReference type="NCBI Taxonomy" id="823"/>
    <lineage>
        <taxon>Bacteria</taxon>
        <taxon>Pseudomonadati</taxon>
        <taxon>Bacteroidota</taxon>
        <taxon>Bacteroidia</taxon>
        <taxon>Bacteroidales</taxon>
        <taxon>Tannerellaceae</taxon>
        <taxon>Parabacteroides</taxon>
    </lineage>
</organism>
<reference evidence="1" key="1">
    <citation type="submission" date="2023-01" db="EMBL/GenBank/DDBJ databases">
        <title>Human gut microbiome strain richness.</title>
        <authorList>
            <person name="Chen-Liaw A."/>
        </authorList>
    </citation>
    <scope>NUCLEOTIDE SEQUENCE</scope>
    <source>
        <strain evidence="1">RTP21484st1_E5_RTP21484_190118</strain>
    </source>
</reference>
<name>A0AB35JA91_PARDI</name>
<sequence>MSLTTAEEEKVRAIITAFDNGKTIDQLPLADTSQPSKYLIEGVSKETGESVRIPFADAVSIVNKHVAIRRWKRGQGTPVGEAYGNIDFLRDLPSVIGLGCYLVSVDRSRRKLDPTNHRRFADGSPAALDGTMGDYLWCWNAHYYSWWVDSTYYYEAVSPTPIEGHLNYYIPAGGTSALGAGVMDRTSGTLVSVVSDDPRYRGGNNDATRDGKHNTQLGMVATNMNAAAFGTAARKKGEGWESGWFVANSVVGYLYRLIMGTRDCQSALNPVKDSNGLYQGGTGKGVTEWSWDPWSSHNGGYPIIPTSVGIELGDSVGVSDYAVKGSDGGTVHQAHVPCFLGLKNFYGHIGLIERGSLINKLSDGSGDYYVAPSLYSAFNINSIEGLIKAARVPKNDPSGWKYITELSMQNLCSAPTVASGSSSTYYCDGWYNDNAISGLRCPFRRGLAHNGAYAGLACLSGSNAVSYACVNWSSPLGYAADLFSKKKWRRDPVTGQKIKAKGIVPVG</sequence>
<accession>A0AB35JA91</accession>
<evidence type="ECO:0000313" key="1">
    <source>
        <dbReference type="EMBL" id="MDB9004485.1"/>
    </source>
</evidence>
<dbReference type="RefSeq" id="WP_270228883.1">
    <property type="nucleotide sequence ID" value="NZ_JAQDHO010000006.1"/>
</dbReference>
<proteinExistence type="predicted"/>
<protein>
    <recommendedName>
        <fullName evidence="3">DUF4906 domain-containing protein</fullName>
    </recommendedName>
</protein>
<dbReference type="EMBL" id="JAQMPJ010000003">
    <property type="protein sequence ID" value="MDB9004485.1"/>
    <property type="molecule type" value="Genomic_DNA"/>
</dbReference>
<comment type="caution">
    <text evidence="1">The sequence shown here is derived from an EMBL/GenBank/DDBJ whole genome shotgun (WGS) entry which is preliminary data.</text>
</comment>